<reference evidence="1 2" key="2">
    <citation type="journal article" date="2012" name="Stand. Genomic Sci.">
        <title>Complete genome sequence of the moderately thermophilic mineral-sulfide-oxidizing firmicute Sulfobacillus acidophilus type strain (NAL(T)).</title>
        <authorList>
            <person name="Anderson I."/>
            <person name="Chertkov O."/>
            <person name="Chen A."/>
            <person name="Saunders E."/>
            <person name="Lapidus A."/>
            <person name="Nolan M."/>
            <person name="Lucas S."/>
            <person name="Hammon N."/>
            <person name="Deshpande S."/>
            <person name="Cheng J.F."/>
            <person name="Han C."/>
            <person name="Tapia R."/>
            <person name="Goodwin L.A."/>
            <person name="Pitluck S."/>
            <person name="Liolios K."/>
            <person name="Pagani I."/>
            <person name="Ivanova N."/>
            <person name="Mikhailova N."/>
            <person name="Pati A."/>
            <person name="Palaniappan K."/>
            <person name="Land M."/>
            <person name="Pan C."/>
            <person name="Rohde M."/>
            <person name="Pukall R."/>
            <person name="Goker M."/>
            <person name="Detter J.C."/>
            <person name="Woyke T."/>
            <person name="Bristow J."/>
            <person name="Eisen J.A."/>
            <person name="Markowitz V."/>
            <person name="Hugenholtz P."/>
            <person name="Kyrpides N.C."/>
            <person name="Klenk H.P."/>
            <person name="Mavromatis K."/>
        </authorList>
    </citation>
    <scope>NUCLEOTIDE SEQUENCE [LARGE SCALE GENOMIC DNA]</scope>
    <source>
        <strain evidence="2">ATCC 700253 / DSM 10332 / NAL</strain>
    </source>
</reference>
<protein>
    <submittedName>
        <fullName evidence="1">Carbon monoxide dehydrogenase subunit G</fullName>
    </submittedName>
</protein>
<evidence type="ECO:0000313" key="1">
    <source>
        <dbReference type="EMBL" id="AEW04817.1"/>
    </source>
</evidence>
<dbReference type="PANTHER" id="PTHR38588:SF1">
    <property type="entry name" value="BLL0334 PROTEIN"/>
    <property type="match status" value="1"/>
</dbReference>
<proteinExistence type="predicted"/>
<dbReference type="CDD" id="cd05018">
    <property type="entry name" value="CoxG"/>
    <property type="match status" value="1"/>
</dbReference>
<dbReference type="InterPro" id="IPR023393">
    <property type="entry name" value="START-like_dom_sf"/>
</dbReference>
<accession>G8TVX3</accession>
<dbReference type="Pfam" id="PF06240">
    <property type="entry name" value="COXG"/>
    <property type="match status" value="1"/>
</dbReference>
<evidence type="ECO:0000313" key="2">
    <source>
        <dbReference type="Proteomes" id="UP000005439"/>
    </source>
</evidence>
<dbReference type="KEGG" id="sap:Sulac_1320"/>
<dbReference type="Proteomes" id="UP000005439">
    <property type="component" value="Chromosome"/>
</dbReference>
<reference evidence="2" key="1">
    <citation type="submission" date="2011-12" db="EMBL/GenBank/DDBJ databases">
        <title>The complete genome of chromosome of Sulfobacillus acidophilus DSM 10332.</title>
        <authorList>
            <person name="Lucas S."/>
            <person name="Han J."/>
            <person name="Lapidus A."/>
            <person name="Bruce D."/>
            <person name="Goodwin L."/>
            <person name="Pitluck S."/>
            <person name="Peters L."/>
            <person name="Kyrpides N."/>
            <person name="Mavromatis K."/>
            <person name="Ivanova N."/>
            <person name="Mikhailova N."/>
            <person name="Chertkov O."/>
            <person name="Saunders E."/>
            <person name="Detter J.C."/>
            <person name="Tapia R."/>
            <person name="Han C."/>
            <person name="Land M."/>
            <person name="Hauser L."/>
            <person name="Markowitz V."/>
            <person name="Cheng J.-F."/>
            <person name="Hugenholtz P."/>
            <person name="Woyke T."/>
            <person name="Wu D."/>
            <person name="Pukall R."/>
            <person name="Gehrich-Schroeter G."/>
            <person name="Schneider S."/>
            <person name="Klenk H.-P."/>
            <person name="Eisen J.A."/>
        </authorList>
    </citation>
    <scope>NUCLEOTIDE SEQUENCE [LARGE SCALE GENOMIC DNA]</scope>
    <source>
        <strain evidence="2">ATCC 700253 / DSM 10332 / NAL</strain>
    </source>
</reference>
<dbReference type="Gene3D" id="3.30.530.20">
    <property type="match status" value="1"/>
</dbReference>
<gene>
    <name evidence="1" type="ordered locus">Sulac_1320</name>
</gene>
<dbReference type="STRING" id="679936.Sulac_1320"/>
<sequence>MKLNGTKVIEAPPEVLYRLLTDPSVLVRTMPGLKSMEPEGENRYRAEMEMGVAAIKGRYSGMMEIQDPVPGQSYRLLMEGQGPGGFVNVNIVVRFEPVEGGTQLSYDGESQVGGTVAGVGQRMLGGVANFIMNQFFSNISKESQQHQAG</sequence>
<name>G8TVX3_SULAD</name>
<dbReference type="PANTHER" id="PTHR38588">
    <property type="entry name" value="BLL0334 PROTEIN"/>
    <property type="match status" value="1"/>
</dbReference>
<dbReference type="InterPro" id="IPR010419">
    <property type="entry name" value="CO_DH_gsu"/>
</dbReference>
<dbReference type="SUPFAM" id="SSF55961">
    <property type="entry name" value="Bet v1-like"/>
    <property type="match status" value="1"/>
</dbReference>
<dbReference type="PATRIC" id="fig|679936.5.peg.1383"/>
<organism evidence="1 2">
    <name type="scientific">Sulfobacillus acidophilus (strain ATCC 700253 / DSM 10332 / NAL)</name>
    <dbReference type="NCBI Taxonomy" id="679936"/>
    <lineage>
        <taxon>Bacteria</taxon>
        <taxon>Bacillati</taxon>
        <taxon>Bacillota</taxon>
        <taxon>Clostridia</taxon>
        <taxon>Eubacteriales</taxon>
        <taxon>Clostridiales Family XVII. Incertae Sedis</taxon>
        <taxon>Sulfobacillus</taxon>
    </lineage>
</organism>
<keyword evidence="2" id="KW-1185">Reference proteome</keyword>
<dbReference type="HOGENOM" id="CLU_046420_1_1_9"/>
<dbReference type="EMBL" id="CP003179">
    <property type="protein sequence ID" value="AEW04817.1"/>
    <property type="molecule type" value="Genomic_DNA"/>
</dbReference>
<dbReference type="AlphaFoldDB" id="G8TVX3"/>